<dbReference type="RefSeq" id="WP_067010007.1">
    <property type="nucleotide sequence ID" value="NZ_BNDU01000008.1"/>
</dbReference>
<evidence type="ECO:0000313" key="3">
    <source>
        <dbReference type="EMBL" id="KUM89748.1"/>
    </source>
</evidence>
<reference evidence="3 4" key="1">
    <citation type="submission" date="2015-10" db="EMBL/GenBank/DDBJ databases">
        <title>Draft genome sequence of Streptomyces cellostaticus DSM 40189, type strain for the species Streptomyces cellostaticus.</title>
        <authorList>
            <person name="Ruckert C."/>
            <person name="Winkler A."/>
            <person name="Kalinowski J."/>
            <person name="Kampfer P."/>
            <person name="Glaeser S."/>
        </authorList>
    </citation>
    <scope>NUCLEOTIDE SEQUENCE [LARGE SCALE GENOMIC DNA]</scope>
    <source>
        <strain evidence="3 4">DSM 40189</strain>
    </source>
</reference>
<dbReference type="STRING" id="67285.AQI88_39505"/>
<dbReference type="InterPro" id="IPR035992">
    <property type="entry name" value="Ricin_B-like_lectins"/>
</dbReference>
<dbReference type="SUPFAM" id="SSF50370">
    <property type="entry name" value="Ricin B-like lectins"/>
    <property type="match status" value="1"/>
</dbReference>
<dbReference type="EMBL" id="LMWL01000090">
    <property type="protein sequence ID" value="KUM89748.1"/>
    <property type="molecule type" value="Genomic_DNA"/>
</dbReference>
<organism evidence="3 4">
    <name type="scientific">Streptomyces cellostaticus</name>
    <dbReference type="NCBI Taxonomy" id="67285"/>
    <lineage>
        <taxon>Bacteria</taxon>
        <taxon>Bacillati</taxon>
        <taxon>Actinomycetota</taxon>
        <taxon>Actinomycetes</taxon>
        <taxon>Kitasatosporales</taxon>
        <taxon>Streptomycetaceae</taxon>
        <taxon>Streptomyces</taxon>
    </lineage>
</organism>
<gene>
    <name evidence="3" type="ORF">AQI88_39505</name>
</gene>
<dbReference type="Proteomes" id="UP000054241">
    <property type="component" value="Unassembled WGS sequence"/>
</dbReference>
<evidence type="ECO:0000256" key="1">
    <source>
        <dbReference type="SAM" id="SignalP"/>
    </source>
</evidence>
<dbReference type="InterPro" id="IPR000772">
    <property type="entry name" value="Ricin_B_lectin"/>
</dbReference>
<keyword evidence="1" id="KW-0732">Signal</keyword>
<dbReference type="CDD" id="cd00161">
    <property type="entry name" value="beta-trefoil_Ricin-like"/>
    <property type="match status" value="1"/>
</dbReference>
<dbReference type="PROSITE" id="PS50231">
    <property type="entry name" value="RICIN_B_LECTIN"/>
    <property type="match status" value="1"/>
</dbReference>
<dbReference type="Pfam" id="PF00652">
    <property type="entry name" value="Ricin_B_lectin"/>
    <property type="match status" value="1"/>
</dbReference>
<name>A0A117PSL4_9ACTN</name>
<feature type="chain" id="PRO_5039189145" description="Ricin B lectin domain-containing protein" evidence="1">
    <location>
        <begin position="30"/>
        <end position="190"/>
    </location>
</feature>
<evidence type="ECO:0000313" key="4">
    <source>
        <dbReference type="Proteomes" id="UP000054241"/>
    </source>
</evidence>
<accession>A0A117PSL4</accession>
<dbReference type="Gene3D" id="2.80.10.50">
    <property type="match status" value="1"/>
</dbReference>
<feature type="signal peptide" evidence="1">
    <location>
        <begin position="1"/>
        <end position="29"/>
    </location>
</feature>
<feature type="domain" description="Ricin B lectin" evidence="2">
    <location>
        <begin position="52"/>
        <end position="190"/>
    </location>
</feature>
<dbReference type="AlphaFoldDB" id="A0A117PSL4"/>
<dbReference type="SMART" id="SM00458">
    <property type="entry name" value="RICIN"/>
    <property type="match status" value="1"/>
</dbReference>
<sequence length="190" mass="19885">MTGRTKKTRAALAAVSGALLIASGTVATATEAGAVQPGANVSARIAATAAASSYHEIVNLAYHQCVEAPRGALNVRLRLAECNGLSAAQKWAFVAAPAASTYYLVNQAGGYCMEVNDGTANPGETVDEYFCNGTASEQWVQSFRTVNGIVYQQFTHSGTSLCLDTVSGPGSQLMQWNCDAGNDAQTWLVR</sequence>
<dbReference type="OrthoDB" id="3645604at2"/>
<proteinExistence type="predicted"/>
<comment type="caution">
    <text evidence="3">The sequence shown here is derived from an EMBL/GenBank/DDBJ whole genome shotgun (WGS) entry which is preliminary data.</text>
</comment>
<keyword evidence="4" id="KW-1185">Reference proteome</keyword>
<protein>
    <recommendedName>
        <fullName evidence="2">Ricin B lectin domain-containing protein</fullName>
    </recommendedName>
</protein>
<evidence type="ECO:0000259" key="2">
    <source>
        <dbReference type="SMART" id="SM00458"/>
    </source>
</evidence>